<keyword evidence="2" id="KW-1185">Reference proteome</keyword>
<organism evidence="1 2">
    <name type="scientific">Brassicogethes aeneus</name>
    <name type="common">Rape pollen beetle</name>
    <name type="synonym">Meligethes aeneus</name>
    <dbReference type="NCBI Taxonomy" id="1431903"/>
    <lineage>
        <taxon>Eukaryota</taxon>
        <taxon>Metazoa</taxon>
        <taxon>Ecdysozoa</taxon>
        <taxon>Arthropoda</taxon>
        <taxon>Hexapoda</taxon>
        <taxon>Insecta</taxon>
        <taxon>Pterygota</taxon>
        <taxon>Neoptera</taxon>
        <taxon>Endopterygota</taxon>
        <taxon>Coleoptera</taxon>
        <taxon>Polyphaga</taxon>
        <taxon>Cucujiformia</taxon>
        <taxon>Nitidulidae</taxon>
        <taxon>Meligethinae</taxon>
        <taxon>Brassicogethes</taxon>
    </lineage>
</organism>
<accession>A0A9P0FCD6</accession>
<dbReference type="EMBL" id="OV121132">
    <property type="protein sequence ID" value="CAH0547048.1"/>
    <property type="molecule type" value="Genomic_DNA"/>
</dbReference>
<dbReference type="Proteomes" id="UP001154078">
    <property type="component" value="Chromosome 1"/>
</dbReference>
<gene>
    <name evidence="1" type="ORF">MELIAE_LOCUS1100</name>
</gene>
<evidence type="ECO:0000313" key="2">
    <source>
        <dbReference type="Proteomes" id="UP001154078"/>
    </source>
</evidence>
<sequence length="156" mass="17457">MRFGVPMIWTNPVIHFAPDCYACVNKLKNTTWAQLPLPHSDTIPIPIPTNNPGSLAESVVTSEPIEAAPESMLSPYELSNVTDPCHHVQYTQNTFDSLTRRLNLSQRKSIILAQDLKEKNLLATGYMQLEVANVISQDFLQPLKTTHLPIAMIYKG</sequence>
<proteinExistence type="predicted"/>
<reference evidence="1" key="1">
    <citation type="submission" date="2021-12" db="EMBL/GenBank/DDBJ databases">
        <authorList>
            <person name="King R."/>
        </authorList>
    </citation>
    <scope>NUCLEOTIDE SEQUENCE</scope>
</reference>
<protein>
    <submittedName>
        <fullName evidence="1">Uncharacterized protein</fullName>
    </submittedName>
</protein>
<dbReference type="AlphaFoldDB" id="A0A9P0FCD6"/>
<name>A0A9P0FCD6_BRAAE</name>
<evidence type="ECO:0000313" key="1">
    <source>
        <dbReference type="EMBL" id="CAH0547048.1"/>
    </source>
</evidence>